<keyword evidence="3" id="KW-1185">Reference proteome</keyword>
<geneLocation type="plasmid" evidence="2 3">
    <name>unnamed1</name>
</geneLocation>
<gene>
    <name evidence="2" type="ORF">NRK68_33900</name>
</gene>
<reference evidence="2" key="1">
    <citation type="submission" date="2022-08" db="EMBL/GenBank/DDBJ databases">
        <authorList>
            <person name="Tian L."/>
        </authorList>
    </citation>
    <scope>NUCLEOTIDE SEQUENCE</scope>
    <source>
        <strain evidence="2">CM253</strain>
        <plasmid evidence="2">unnamed1</plasmid>
    </source>
</reference>
<sequence length="294" mass="32884">MTSGLDALLAALYVFIDDHVAPHRRIGRPPKLTDAELLCLAVAQVLLGFPSARHWIRFAHTRLGHLFRYLPQQSAYNKRLNAAGPLISRAIEALARQVPTWNDDLRLIDSTPLPCAASRETVKRSDLAGHCGYGYCRSHSRFFWGFRLYLVTTAEGMPVTWCLANPEIGEREVMAALLERDHHLVRAGQVILADKGFAGKEFEAFCTERLGVHLVRPDRKDEPVRHGKIARVRQWIEAVIDTLKGQLSLEHHGGRTPAGVFARTGQRLLALAAGIWHNWTTGAAVKRSLIAYDH</sequence>
<dbReference type="Pfam" id="PF01609">
    <property type="entry name" value="DDE_Tnp_1"/>
    <property type="match status" value="1"/>
</dbReference>
<protein>
    <submittedName>
        <fullName evidence="2">IS982 family transposase</fullName>
    </submittedName>
</protein>
<evidence type="ECO:0000313" key="3">
    <source>
        <dbReference type="Proteomes" id="UP001057738"/>
    </source>
</evidence>
<name>A0ABY5Q7R7_9ACTN</name>
<dbReference type="EMBL" id="CP102515">
    <property type="protein sequence ID" value="UUY52279.1"/>
    <property type="molecule type" value="Genomic_DNA"/>
</dbReference>
<dbReference type="Proteomes" id="UP001057738">
    <property type="component" value="Plasmid unnamed1"/>
</dbReference>
<dbReference type="InterPro" id="IPR002559">
    <property type="entry name" value="Transposase_11"/>
</dbReference>
<organism evidence="2 3">
    <name type="scientific">Streptomyces yangpuensis</name>
    <dbReference type="NCBI Taxonomy" id="1648182"/>
    <lineage>
        <taxon>Bacteria</taxon>
        <taxon>Bacillati</taxon>
        <taxon>Actinomycetota</taxon>
        <taxon>Actinomycetes</taxon>
        <taxon>Kitasatosporales</taxon>
        <taxon>Streptomycetaceae</taxon>
        <taxon>Streptomyces</taxon>
    </lineage>
</organism>
<accession>A0ABY5Q7R7</accession>
<proteinExistence type="predicted"/>
<feature type="domain" description="Transposase IS4-like" evidence="1">
    <location>
        <begin position="103"/>
        <end position="271"/>
    </location>
</feature>
<evidence type="ECO:0000259" key="1">
    <source>
        <dbReference type="Pfam" id="PF01609"/>
    </source>
</evidence>
<keyword evidence="2" id="KW-0614">Plasmid</keyword>
<dbReference type="NCBIfam" id="NF033520">
    <property type="entry name" value="transpos_IS982"/>
    <property type="match status" value="1"/>
</dbReference>
<dbReference type="GeneID" id="95578533"/>
<dbReference type="RefSeq" id="WP_257858020.1">
    <property type="nucleotide sequence ID" value="NZ_CP102515.1"/>
</dbReference>
<evidence type="ECO:0000313" key="2">
    <source>
        <dbReference type="EMBL" id="UUY52279.1"/>
    </source>
</evidence>